<dbReference type="Gene3D" id="3.80.10.10">
    <property type="entry name" value="Ribonuclease Inhibitor"/>
    <property type="match status" value="1"/>
</dbReference>
<dbReference type="InterPro" id="IPR032675">
    <property type="entry name" value="LRR_dom_sf"/>
</dbReference>
<dbReference type="Pfam" id="PF25557">
    <property type="entry name" value="GAUT_1"/>
    <property type="match status" value="1"/>
</dbReference>
<dbReference type="PANTHER" id="PTHR15454">
    <property type="entry name" value="NISCHARIN RELATED"/>
    <property type="match status" value="1"/>
</dbReference>
<proteinExistence type="predicted"/>
<accession>A0AAN9HZZ4</accession>
<evidence type="ECO:0000313" key="3">
    <source>
        <dbReference type="EMBL" id="KAK7260557.1"/>
    </source>
</evidence>
<dbReference type="EMBL" id="JAYWIO010000005">
    <property type="protein sequence ID" value="KAK7260557.1"/>
    <property type="molecule type" value="Genomic_DNA"/>
</dbReference>
<evidence type="ECO:0000313" key="4">
    <source>
        <dbReference type="Proteomes" id="UP001372338"/>
    </source>
</evidence>
<comment type="caution">
    <text evidence="3">The sequence shown here is derived from an EMBL/GenBank/DDBJ whole genome shotgun (WGS) entry which is preliminary data.</text>
</comment>
<organism evidence="3 4">
    <name type="scientific">Crotalaria pallida</name>
    <name type="common">Smooth rattlebox</name>
    <name type="synonym">Crotalaria striata</name>
    <dbReference type="NCBI Taxonomy" id="3830"/>
    <lineage>
        <taxon>Eukaryota</taxon>
        <taxon>Viridiplantae</taxon>
        <taxon>Streptophyta</taxon>
        <taxon>Embryophyta</taxon>
        <taxon>Tracheophyta</taxon>
        <taxon>Spermatophyta</taxon>
        <taxon>Magnoliopsida</taxon>
        <taxon>eudicotyledons</taxon>
        <taxon>Gunneridae</taxon>
        <taxon>Pentapetalae</taxon>
        <taxon>rosids</taxon>
        <taxon>fabids</taxon>
        <taxon>Fabales</taxon>
        <taxon>Fabaceae</taxon>
        <taxon>Papilionoideae</taxon>
        <taxon>50 kb inversion clade</taxon>
        <taxon>genistoids sensu lato</taxon>
        <taxon>core genistoids</taxon>
        <taxon>Crotalarieae</taxon>
        <taxon>Crotalaria</taxon>
    </lineage>
</organism>
<dbReference type="GO" id="GO:0005737">
    <property type="term" value="C:cytoplasm"/>
    <property type="evidence" value="ECO:0007669"/>
    <property type="project" value="TreeGrafter"/>
</dbReference>
<dbReference type="PANTHER" id="PTHR15454:SF37">
    <property type="entry name" value="OUTER ARM DYNEIN LIGHT CHAIN 1 PROTEIN"/>
    <property type="match status" value="1"/>
</dbReference>
<gene>
    <name evidence="3" type="ORF">RIF29_26706</name>
</gene>
<dbReference type="AlphaFoldDB" id="A0AAN9HZZ4"/>
<protein>
    <submittedName>
        <fullName evidence="3">Uncharacterized protein</fullName>
    </submittedName>
</protein>
<dbReference type="InterPro" id="IPR001611">
    <property type="entry name" value="Leu-rich_rpt"/>
</dbReference>
<dbReference type="SUPFAM" id="SSF52058">
    <property type="entry name" value="L domain-like"/>
    <property type="match status" value="1"/>
</dbReference>
<keyword evidence="1" id="KW-0433">Leucine-rich repeat</keyword>
<evidence type="ECO:0000256" key="1">
    <source>
        <dbReference type="ARBA" id="ARBA00022614"/>
    </source>
</evidence>
<sequence length="247" mass="27918">MTWPCDGKQFCLLPSYHLVPTLPKLSLSLPPSQCLYRPALRLHLLHHQPGQRIDKHERIMEGLNITEEMLSPDSVTRQLNDQISLAKAFVVIAKESNNLQFAWELSAQIRNSQILLSNVATRLAPLTTVESESAIHDMALLLYQAQQLHYDSAKLHYDSATMIMRFKAKIQALEELLKLTVLDLSFNKITTTKALGQLVANYNSLQALNLLGNPIQSNISNDQLRKAVFGLLSKLVYLNNTVQEHMH</sequence>
<keyword evidence="2" id="KW-0677">Repeat</keyword>
<name>A0AAN9HZZ4_CROPI</name>
<keyword evidence="4" id="KW-1185">Reference proteome</keyword>
<reference evidence="3 4" key="1">
    <citation type="submission" date="2024-01" db="EMBL/GenBank/DDBJ databases">
        <title>The genomes of 5 underutilized Papilionoideae crops provide insights into root nodulation and disease resistanc.</title>
        <authorList>
            <person name="Yuan L."/>
        </authorList>
    </citation>
    <scope>NUCLEOTIDE SEQUENCE [LARGE SCALE GENOMIC DNA]</scope>
    <source>
        <strain evidence="3">ZHUSHIDOU_FW_LH</strain>
        <tissue evidence="3">Leaf</tissue>
    </source>
</reference>
<dbReference type="PROSITE" id="PS51450">
    <property type="entry name" value="LRR"/>
    <property type="match status" value="1"/>
</dbReference>
<dbReference type="Proteomes" id="UP001372338">
    <property type="component" value="Unassembled WGS sequence"/>
</dbReference>
<evidence type="ECO:0000256" key="2">
    <source>
        <dbReference type="ARBA" id="ARBA00022737"/>
    </source>
</evidence>